<dbReference type="Gene3D" id="3.40.50.2000">
    <property type="entry name" value="Glycogen Phosphorylase B"/>
    <property type="match status" value="2"/>
</dbReference>
<dbReference type="PANTHER" id="PTHR45947">
    <property type="entry name" value="SULFOQUINOVOSYL TRANSFERASE SQD2"/>
    <property type="match status" value="1"/>
</dbReference>
<dbReference type="Proteomes" id="UP000526033">
    <property type="component" value="Unassembled WGS sequence"/>
</dbReference>
<feature type="domain" description="Glycosyl transferase family 1" evidence="1">
    <location>
        <begin position="197"/>
        <end position="331"/>
    </location>
</feature>
<reference evidence="2 3" key="1">
    <citation type="journal article" date="2020" name="Biotechnol. Biofuels">
        <title>New insights from the biogas microbiome by comprehensive genome-resolved metagenomics of nearly 1600 species originating from multiple anaerobic digesters.</title>
        <authorList>
            <person name="Campanaro S."/>
            <person name="Treu L."/>
            <person name="Rodriguez-R L.M."/>
            <person name="Kovalovszki A."/>
            <person name="Ziels R.M."/>
            <person name="Maus I."/>
            <person name="Zhu X."/>
            <person name="Kougias P.G."/>
            <person name="Basile A."/>
            <person name="Luo G."/>
            <person name="Schluter A."/>
            <person name="Konstantinidis K.T."/>
            <person name="Angelidaki I."/>
        </authorList>
    </citation>
    <scope>NUCLEOTIDE SEQUENCE [LARGE SCALE GENOMIC DNA]</scope>
    <source>
        <strain evidence="2">AS27yjCOA_165</strain>
    </source>
</reference>
<gene>
    <name evidence="2" type="ORF">GYA27_03085</name>
</gene>
<dbReference type="PANTHER" id="PTHR45947:SF3">
    <property type="entry name" value="SULFOQUINOVOSYL TRANSFERASE SQD2"/>
    <property type="match status" value="1"/>
</dbReference>
<name>A0A7X9DKX7_UNCKA</name>
<dbReference type="InterPro" id="IPR050194">
    <property type="entry name" value="Glycosyltransferase_grp1"/>
</dbReference>
<evidence type="ECO:0000259" key="1">
    <source>
        <dbReference type="Pfam" id="PF00534"/>
    </source>
</evidence>
<organism evidence="2 3">
    <name type="scientific">candidate division WWE3 bacterium</name>
    <dbReference type="NCBI Taxonomy" id="2053526"/>
    <lineage>
        <taxon>Bacteria</taxon>
        <taxon>Katanobacteria</taxon>
    </lineage>
</organism>
<evidence type="ECO:0000313" key="3">
    <source>
        <dbReference type="Proteomes" id="UP000526033"/>
    </source>
</evidence>
<proteinExistence type="predicted"/>
<dbReference type="EMBL" id="JAAZNL010000032">
    <property type="protein sequence ID" value="NMB70158.1"/>
    <property type="molecule type" value="Genomic_DNA"/>
</dbReference>
<dbReference type="AlphaFoldDB" id="A0A7X9DKX7"/>
<accession>A0A7X9DKX7</accession>
<comment type="caution">
    <text evidence="2">The sequence shown here is derived from an EMBL/GenBank/DDBJ whole genome shotgun (WGS) entry which is preliminary data.</text>
</comment>
<dbReference type="SUPFAM" id="SSF53756">
    <property type="entry name" value="UDP-Glycosyltransferase/glycogen phosphorylase"/>
    <property type="match status" value="1"/>
</dbReference>
<evidence type="ECO:0000313" key="2">
    <source>
        <dbReference type="EMBL" id="NMB70158.1"/>
    </source>
</evidence>
<dbReference type="InterPro" id="IPR001296">
    <property type="entry name" value="Glyco_trans_1"/>
</dbReference>
<keyword evidence="2" id="KW-0808">Transferase</keyword>
<protein>
    <submittedName>
        <fullName evidence="2">Glycosyltransferase family 4 protein</fullName>
    </submittedName>
</protein>
<dbReference type="GO" id="GO:0016757">
    <property type="term" value="F:glycosyltransferase activity"/>
    <property type="evidence" value="ECO:0007669"/>
    <property type="project" value="InterPro"/>
</dbReference>
<sequence>MENTPKIAIAHEFLTQFGGAEKTLEAIIEIFPNAPIYTAKLNRKILSATFKDRQIICPKTSFINKTSKYLFTFMMAPVFENLDFSDYDIIISDGTTWNKGIITKPEQMHVTYIHTPPRFLYKYSTESTKRNRWYLKLFFSYLDNILRLWDFTAAQRPDYIVTNSNETKKRIFKFYRREATVIYPPVDIDTPVESKDTNNLEKPYYVALGRLVRYKNFEPLIEAFNLLDIPLVVIGTGNYEKHLRKLAKSNIIFKGRLNDREKHIVLNNALGLINLVEDEDFGIVPIEAMSHGLPVLAHKSGGHMETIQENVNGMFVEDLQLDKLVNTIKSFDKTVRENLYDKNTIRESVQKFSKKRFQEEFLKFVMEKWQIYSK</sequence>
<dbReference type="Pfam" id="PF00534">
    <property type="entry name" value="Glycos_transf_1"/>
    <property type="match status" value="1"/>
</dbReference>